<dbReference type="InterPro" id="IPR029058">
    <property type="entry name" value="AB_hydrolase_fold"/>
</dbReference>
<dbReference type="OrthoDB" id="9803578at2"/>
<dbReference type="PANTHER" id="PTHR48098">
    <property type="entry name" value="ENTEROCHELIN ESTERASE-RELATED"/>
    <property type="match status" value="1"/>
</dbReference>
<dbReference type="RefSeq" id="WP_132418302.1">
    <property type="nucleotide sequence ID" value="NZ_SKFG01000010.1"/>
</dbReference>
<dbReference type="Gene3D" id="3.40.50.1820">
    <property type="entry name" value="alpha/beta hydrolase"/>
    <property type="match status" value="1"/>
</dbReference>
<dbReference type="EMBL" id="SKFG01000010">
    <property type="protein sequence ID" value="TCZ77201.1"/>
    <property type="molecule type" value="Genomic_DNA"/>
</dbReference>
<organism evidence="1 2">
    <name type="scientific">Paenibacillus albiflavus</name>
    <dbReference type="NCBI Taxonomy" id="2545760"/>
    <lineage>
        <taxon>Bacteria</taxon>
        <taxon>Bacillati</taxon>
        <taxon>Bacillota</taxon>
        <taxon>Bacilli</taxon>
        <taxon>Bacillales</taxon>
        <taxon>Paenibacillaceae</taxon>
        <taxon>Paenibacillus</taxon>
    </lineage>
</organism>
<protein>
    <submittedName>
        <fullName evidence="1">Esterase family protein</fullName>
    </submittedName>
</protein>
<dbReference type="AlphaFoldDB" id="A0A4R4EG33"/>
<dbReference type="PANTHER" id="PTHR48098:SF3">
    <property type="entry name" value="IRON(III) ENTEROBACTIN ESTERASE"/>
    <property type="match status" value="1"/>
</dbReference>
<dbReference type="Pfam" id="PF00756">
    <property type="entry name" value="Esterase"/>
    <property type="match status" value="1"/>
</dbReference>
<dbReference type="SUPFAM" id="SSF53474">
    <property type="entry name" value="alpha/beta-Hydrolases"/>
    <property type="match status" value="1"/>
</dbReference>
<evidence type="ECO:0000313" key="2">
    <source>
        <dbReference type="Proteomes" id="UP000295418"/>
    </source>
</evidence>
<name>A0A4R4EG33_9BACL</name>
<dbReference type="InterPro" id="IPR000801">
    <property type="entry name" value="Esterase-like"/>
</dbReference>
<keyword evidence="2" id="KW-1185">Reference proteome</keyword>
<dbReference type="Proteomes" id="UP000295418">
    <property type="component" value="Unassembled WGS sequence"/>
</dbReference>
<gene>
    <name evidence="1" type="ORF">E0485_12125</name>
</gene>
<dbReference type="InterPro" id="IPR050583">
    <property type="entry name" value="Mycobacterial_A85_antigen"/>
</dbReference>
<reference evidence="1 2" key="1">
    <citation type="submission" date="2019-03" db="EMBL/GenBank/DDBJ databases">
        <authorList>
            <person name="Kim M.K.M."/>
        </authorList>
    </citation>
    <scope>NUCLEOTIDE SEQUENCE [LARGE SCALE GENOMIC DNA]</scope>
    <source>
        <strain evidence="1 2">18JY21-1</strain>
    </source>
</reference>
<sequence>MDSDLSRFYKRTIEKKTISSTFLNEERSLRIYLPPGYNELLTYPVIYCQDGEEFFNFGRIATFMTRGILDEGLEPAIIVGVDVNIVNRTAEYAPDGDRHQAYISFMAEELVPWVEQHYPVRTDRDERILAGDSLGATVSLHLALRYDDLFCKIISFSGAYLKSTQQALAEHKDLSWLQMFMIIGTDETSVATERGTFDFVLENRLTKEILDQKQTKLLYIEKPGQHLWGFWQKEMSDALHYFLGDGIS</sequence>
<accession>A0A4R4EG33</accession>
<proteinExistence type="predicted"/>
<comment type="caution">
    <text evidence="1">The sequence shown here is derived from an EMBL/GenBank/DDBJ whole genome shotgun (WGS) entry which is preliminary data.</text>
</comment>
<evidence type="ECO:0000313" key="1">
    <source>
        <dbReference type="EMBL" id="TCZ77201.1"/>
    </source>
</evidence>